<feature type="compositionally biased region" description="Polar residues" evidence="7">
    <location>
        <begin position="382"/>
        <end position="400"/>
    </location>
</feature>
<keyword evidence="8" id="KW-0812">Transmembrane</keyword>
<dbReference type="PRINTS" id="PR00404">
    <property type="entry name" value="MADSDOMAIN"/>
</dbReference>
<evidence type="ECO:0000256" key="3">
    <source>
        <dbReference type="ARBA" id="ARBA00023125"/>
    </source>
</evidence>
<dbReference type="PROSITE" id="PS50066">
    <property type="entry name" value="MADS_BOX_2"/>
    <property type="match status" value="1"/>
</dbReference>
<comment type="caution">
    <text evidence="10">The sequence shown here is derived from an EMBL/GenBank/DDBJ whole genome shotgun (WGS) entry which is preliminary data.</text>
</comment>
<dbReference type="AlphaFoldDB" id="A0A8X8BMY2"/>
<feature type="compositionally biased region" description="Basic and acidic residues" evidence="7">
    <location>
        <begin position="427"/>
        <end position="445"/>
    </location>
</feature>
<dbReference type="InterPro" id="IPR036879">
    <property type="entry name" value="TF_MADSbox_sf"/>
</dbReference>
<accession>A0A8X8BMY2</accession>
<dbReference type="Proteomes" id="UP000886611">
    <property type="component" value="Unassembled WGS sequence"/>
</dbReference>
<feature type="region of interest" description="Disordered" evidence="7">
    <location>
        <begin position="173"/>
        <end position="203"/>
    </location>
</feature>
<keyword evidence="4" id="KW-0010">Activator</keyword>
<gene>
    <name evidence="10" type="primary">Mef2b</name>
    <name evidence="10" type="ORF">GTO96_0003190</name>
</gene>
<evidence type="ECO:0000256" key="1">
    <source>
        <dbReference type="ARBA" id="ARBA00004123"/>
    </source>
</evidence>
<dbReference type="Pfam" id="PF00319">
    <property type="entry name" value="SRF-TF"/>
    <property type="match status" value="1"/>
</dbReference>
<proteinExistence type="predicted"/>
<reference evidence="10 11" key="1">
    <citation type="journal article" date="2021" name="Cell">
        <title>Tracing the genetic footprints of vertebrate landing in non-teleost ray-finned fishes.</title>
        <authorList>
            <person name="Bi X."/>
            <person name="Wang K."/>
            <person name="Yang L."/>
            <person name="Pan H."/>
            <person name="Jiang H."/>
            <person name="Wei Q."/>
            <person name="Fang M."/>
            <person name="Yu H."/>
            <person name="Zhu C."/>
            <person name="Cai Y."/>
            <person name="He Y."/>
            <person name="Gan X."/>
            <person name="Zeng H."/>
            <person name="Yu D."/>
            <person name="Zhu Y."/>
            <person name="Jiang H."/>
            <person name="Qiu Q."/>
            <person name="Yang H."/>
            <person name="Zhang Y.E."/>
            <person name="Wang W."/>
            <person name="Zhu M."/>
            <person name="He S."/>
            <person name="Zhang G."/>
        </authorList>
    </citation>
    <scope>NUCLEOTIDE SEQUENCE [LARGE SCALE GENOMIC DNA]</scope>
    <source>
        <strain evidence="10">Bchr_013</strain>
    </source>
</reference>
<evidence type="ECO:0000313" key="10">
    <source>
        <dbReference type="EMBL" id="KAG2463963.1"/>
    </source>
</evidence>
<feature type="region of interest" description="Disordered" evidence="7">
    <location>
        <begin position="318"/>
        <end position="445"/>
    </location>
</feature>
<dbReference type="GO" id="GO:0005634">
    <property type="term" value="C:nucleus"/>
    <property type="evidence" value="ECO:0007669"/>
    <property type="project" value="UniProtKB-SubCell"/>
</dbReference>
<organism evidence="10 11">
    <name type="scientific">Polypterus senegalus</name>
    <name type="common">Senegal bichir</name>
    <dbReference type="NCBI Taxonomy" id="55291"/>
    <lineage>
        <taxon>Eukaryota</taxon>
        <taxon>Metazoa</taxon>
        <taxon>Chordata</taxon>
        <taxon>Craniata</taxon>
        <taxon>Vertebrata</taxon>
        <taxon>Euteleostomi</taxon>
        <taxon>Actinopterygii</taxon>
        <taxon>Polypteriformes</taxon>
        <taxon>Polypteridae</taxon>
        <taxon>Polypterus</taxon>
    </lineage>
</organism>
<evidence type="ECO:0000256" key="5">
    <source>
        <dbReference type="ARBA" id="ARBA00023163"/>
    </source>
</evidence>
<dbReference type="PANTHER" id="PTHR48019">
    <property type="entry name" value="SERUM RESPONSE FACTOR HOMOLOG"/>
    <property type="match status" value="1"/>
</dbReference>
<evidence type="ECO:0000313" key="11">
    <source>
        <dbReference type="Proteomes" id="UP000886611"/>
    </source>
</evidence>
<evidence type="ECO:0000256" key="2">
    <source>
        <dbReference type="ARBA" id="ARBA00023015"/>
    </source>
</evidence>
<dbReference type="InterPro" id="IPR002100">
    <property type="entry name" value="TF_MADSbox"/>
</dbReference>
<keyword evidence="8" id="KW-1133">Transmembrane helix</keyword>
<feature type="compositionally biased region" description="Low complexity" evidence="7">
    <location>
        <begin position="370"/>
        <end position="381"/>
    </location>
</feature>
<keyword evidence="6" id="KW-0539">Nucleus</keyword>
<feature type="non-terminal residue" evidence="10">
    <location>
        <position position="445"/>
    </location>
</feature>
<keyword evidence="5" id="KW-0804">Transcription</keyword>
<evidence type="ECO:0000259" key="9">
    <source>
        <dbReference type="PROSITE" id="PS50066"/>
    </source>
</evidence>
<dbReference type="GO" id="GO:0003677">
    <property type="term" value="F:DNA binding"/>
    <property type="evidence" value="ECO:0007669"/>
    <property type="project" value="UniProtKB-KW"/>
</dbReference>
<evidence type="ECO:0000256" key="8">
    <source>
        <dbReference type="SAM" id="Phobius"/>
    </source>
</evidence>
<feature type="non-terminal residue" evidence="10">
    <location>
        <position position="1"/>
    </location>
</feature>
<dbReference type="SMART" id="SM00432">
    <property type="entry name" value="MADS"/>
    <property type="match status" value="1"/>
</dbReference>
<evidence type="ECO:0000256" key="7">
    <source>
        <dbReference type="SAM" id="MobiDB-lite"/>
    </source>
</evidence>
<dbReference type="FunFam" id="3.40.1810.10:FF:000001">
    <property type="entry name" value="Myocyte-specific enhancer factor 2A homolog"/>
    <property type="match status" value="1"/>
</dbReference>
<sequence>MQEKILSGAKCGKVGFTRDYSHAITLVGIVPCVWPAVTFTKRKFGLMKKAYELSVLCDCEIALIIFNSTNRLFQYASTDMDKVLLKYTEYSEPHESRTNTDILETLRRKGLGLDSPDIDPEDTVTMTTEKYREMNEGIDLSLSRQRYYGPPLLLPEAQYLVSGACENGFPNSNMGGSLHSSHRPAPFKPVPPKVAHHGGNSPQAPNAGVGYSMFSHANLNRVLDMKTSSHASLGADSRRAEVHAALAGTRANLGAVRALYPGMHPGSQGMTMTKAGLSGHGLGGYTLAAAGPPEYPHSGFAQSVTLQRNAVSPWQQMHPQDVPSLANGSHGILGGNSSGSSFPGQNLEPTSSSSPHPAAMNTNIKSERLSPVSSCSPTTTTQRLTSRPSPAGTSDHTSTGEPYPAREREDFQKGGFSCPLVLAPRPVSEDKGGLRRIETTESWHR</sequence>
<dbReference type="EMBL" id="JAATIS010003638">
    <property type="protein sequence ID" value="KAG2463963.1"/>
    <property type="molecule type" value="Genomic_DNA"/>
</dbReference>
<dbReference type="SUPFAM" id="SSF55455">
    <property type="entry name" value="SRF-like"/>
    <property type="match status" value="1"/>
</dbReference>
<feature type="compositionally biased region" description="Polar residues" evidence="7">
    <location>
        <begin position="338"/>
        <end position="364"/>
    </location>
</feature>
<evidence type="ECO:0000256" key="4">
    <source>
        <dbReference type="ARBA" id="ARBA00023159"/>
    </source>
</evidence>
<protein>
    <submittedName>
        <fullName evidence="10">MEF2B factor</fullName>
    </submittedName>
</protein>
<keyword evidence="2" id="KW-0805">Transcription regulation</keyword>
<dbReference type="GO" id="GO:0046983">
    <property type="term" value="F:protein dimerization activity"/>
    <property type="evidence" value="ECO:0007669"/>
    <property type="project" value="InterPro"/>
</dbReference>
<feature type="transmembrane region" description="Helical" evidence="8">
    <location>
        <begin position="20"/>
        <end position="39"/>
    </location>
</feature>
<keyword evidence="8" id="KW-0472">Membrane</keyword>
<name>A0A8X8BMY2_POLSE</name>
<comment type="subcellular location">
    <subcellularLocation>
        <location evidence="1">Nucleus</location>
    </subcellularLocation>
</comment>
<evidence type="ECO:0000256" key="6">
    <source>
        <dbReference type="ARBA" id="ARBA00023242"/>
    </source>
</evidence>
<keyword evidence="11" id="KW-1185">Reference proteome</keyword>
<keyword evidence="3" id="KW-0238">DNA-binding</keyword>
<dbReference type="InterPro" id="IPR050142">
    <property type="entry name" value="MADS-box/MEF2_TF"/>
</dbReference>
<feature type="domain" description="MADS-box" evidence="9">
    <location>
        <begin position="37"/>
        <end position="79"/>
    </location>
</feature>
<dbReference type="Gene3D" id="3.40.1810.10">
    <property type="entry name" value="Transcription factor, MADS-box"/>
    <property type="match status" value="1"/>
</dbReference>
<dbReference type="GO" id="GO:0045893">
    <property type="term" value="P:positive regulation of DNA-templated transcription"/>
    <property type="evidence" value="ECO:0007669"/>
    <property type="project" value="UniProtKB-ARBA"/>
</dbReference>